<dbReference type="GO" id="GO:0019441">
    <property type="term" value="P:L-tryptophan catabolic process to kynurenine"/>
    <property type="evidence" value="ECO:0007669"/>
    <property type="project" value="TreeGrafter"/>
</dbReference>
<evidence type="ECO:0000256" key="6">
    <source>
        <dbReference type="PIRNR" id="PIRNR038800"/>
    </source>
</evidence>
<evidence type="ECO:0000256" key="4">
    <source>
        <dbReference type="HAMAP-Rule" id="MF_01970"/>
    </source>
</evidence>
<dbReference type="InterPro" id="IPR010111">
    <property type="entry name" value="Kynureninase"/>
</dbReference>
<organism evidence="7 8">
    <name type="scientific">Inhella inkyongensis</name>
    <dbReference type="NCBI Taxonomy" id="392593"/>
    <lineage>
        <taxon>Bacteria</taxon>
        <taxon>Pseudomonadati</taxon>
        <taxon>Pseudomonadota</taxon>
        <taxon>Betaproteobacteria</taxon>
        <taxon>Burkholderiales</taxon>
        <taxon>Sphaerotilaceae</taxon>
        <taxon>Inhella</taxon>
    </lineage>
</organism>
<feature type="binding site" evidence="4">
    <location>
        <position position="276"/>
    </location>
    <ligand>
        <name>pyridoxal 5'-phosphate</name>
        <dbReference type="ChEBI" id="CHEBI:597326"/>
    </ligand>
</feature>
<proteinExistence type="inferred from homology"/>
<dbReference type="GO" id="GO:0019805">
    <property type="term" value="P:quinolinate biosynthetic process"/>
    <property type="evidence" value="ECO:0007669"/>
    <property type="project" value="UniProtKB-UniRule"/>
</dbReference>
<feature type="binding site" evidence="4">
    <location>
        <position position="96"/>
    </location>
    <ligand>
        <name>pyridoxal 5'-phosphate</name>
        <dbReference type="ChEBI" id="CHEBI:597326"/>
    </ligand>
</feature>
<keyword evidence="2 4" id="KW-0378">Hydrolase</keyword>
<dbReference type="UniPathway" id="UPA00253">
    <property type="reaction ID" value="UER00329"/>
</dbReference>
<dbReference type="InterPro" id="IPR015424">
    <property type="entry name" value="PyrdxlP-dep_Trfase"/>
</dbReference>
<reference evidence="7 8" key="1">
    <citation type="submission" date="2020-08" db="EMBL/GenBank/DDBJ databases">
        <title>Genomic Encyclopedia of Type Strains, Phase IV (KMG-IV): sequencing the most valuable type-strain genomes for metagenomic binning, comparative biology and taxonomic classification.</title>
        <authorList>
            <person name="Goeker M."/>
        </authorList>
    </citation>
    <scope>NUCLEOTIDE SEQUENCE [LARGE SCALE GENOMIC DNA]</scope>
    <source>
        <strain evidence="7 8">DSM 23958</strain>
    </source>
</reference>
<comment type="cofactor">
    <cofactor evidence="4 6">
        <name>pyridoxal 5'-phosphate</name>
        <dbReference type="ChEBI" id="CHEBI:597326"/>
    </cofactor>
</comment>
<dbReference type="GO" id="GO:0097053">
    <property type="term" value="P:L-kynurenine catabolic process"/>
    <property type="evidence" value="ECO:0007669"/>
    <property type="project" value="UniProtKB-UniRule"/>
</dbReference>
<keyword evidence="8" id="KW-1185">Reference proteome</keyword>
<protein>
    <recommendedName>
        <fullName evidence="4 5">Kynureninase</fullName>
        <ecNumber evidence="4 5">3.7.1.3</ecNumber>
    </recommendedName>
    <alternativeName>
        <fullName evidence="4">L-kynurenine hydrolase</fullName>
    </alternativeName>
</protein>
<dbReference type="GO" id="GO:0030170">
    <property type="term" value="F:pyridoxal phosphate binding"/>
    <property type="evidence" value="ECO:0007669"/>
    <property type="project" value="UniProtKB-UniRule"/>
</dbReference>
<dbReference type="AlphaFoldDB" id="A0A840SC70"/>
<dbReference type="InterPro" id="IPR015422">
    <property type="entry name" value="PyrdxlP-dep_Trfase_small"/>
</dbReference>
<dbReference type="GO" id="GO:0005737">
    <property type="term" value="C:cytoplasm"/>
    <property type="evidence" value="ECO:0007669"/>
    <property type="project" value="UniProtKB-UniRule"/>
</dbReference>
<comment type="catalytic activity">
    <reaction evidence="6">
        <text>3-hydroxy-L-kynurenine + H2O = 3-hydroxyanthranilate + L-alanine + H(+)</text>
        <dbReference type="Rhea" id="RHEA:25143"/>
        <dbReference type="ChEBI" id="CHEBI:15377"/>
        <dbReference type="ChEBI" id="CHEBI:15378"/>
        <dbReference type="ChEBI" id="CHEBI:36559"/>
        <dbReference type="ChEBI" id="CHEBI:57972"/>
        <dbReference type="ChEBI" id="CHEBI:58125"/>
        <dbReference type="EC" id="3.7.1.3"/>
    </reaction>
</comment>
<dbReference type="SUPFAM" id="SSF53383">
    <property type="entry name" value="PLP-dependent transferases"/>
    <property type="match status" value="1"/>
</dbReference>
<dbReference type="NCBIfam" id="TIGR01814">
    <property type="entry name" value="kynureninase"/>
    <property type="match status" value="1"/>
</dbReference>
<gene>
    <name evidence="4" type="primary">kynU</name>
    <name evidence="7" type="ORF">HNQ51_003382</name>
</gene>
<feature type="binding site" evidence="4">
    <location>
        <position position="250"/>
    </location>
    <ligand>
        <name>pyridoxal 5'-phosphate</name>
        <dbReference type="ChEBI" id="CHEBI:597326"/>
    </ligand>
</feature>
<dbReference type="GO" id="GO:0043420">
    <property type="term" value="P:anthranilate metabolic process"/>
    <property type="evidence" value="ECO:0007669"/>
    <property type="project" value="TreeGrafter"/>
</dbReference>
<evidence type="ECO:0000313" key="7">
    <source>
        <dbReference type="EMBL" id="MBB5206051.1"/>
    </source>
</evidence>
<name>A0A840SC70_9BURK</name>
<dbReference type="OrthoDB" id="9812626at2"/>
<dbReference type="HAMAP" id="MF_01970">
    <property type="entry name" value="Kynureninase"/>
    <property type="match status" value="1"/>
</dbReference>
<comment type="pathway">
    <text evidence="4 6">Cofactor biosynthesis; NAD(+) biosynthesis; quinolinate from L-kynurenine: step 2/3.</text>
</comment>
<dbReference type="GO" id="GO:0009435">
    <property type="term" value="P:NAD+ biosynthetic process"/>
    <property type="evidence" value="ECO:0007669"/>
    <property type="project" value="UniProtKB-UniRule"/>
</dbReference>
<evidence type="ECO:0000313" key="8">
    <source>
        <dbReference type="Proteomes" id="UP000554837"/>
    </source>
</evidence>
<feature type="binding site" evidence="4">
    <location>
        <position position="198"/>
    </location>
    <ligand>
        <name>pyridoxal 5'-phosphate</name>
        <dbReference type="ChEBI" id="CHEBI:597326"/>
    </ligand>
</feature>
<dbReference type="Gene3D" id="3.90.1150.10">
    <property type="entry name" value="Aspartate Aminotransferase, domain 1"/>
    <property type="match status" value="1"/>
</dbReference>
<dbReference type="InterPro" id="IPR015421">
    <property type="entry name" value="PyrdxlP-dep_Trfase_major"/>
</dbReference>
<feature type="binding site" evidence="4">
    <location>
        <position position="97"/>
    </location>
    <ligand>
        <name>pyridoxal 5'-phosphate</name>
        <dbReference type="ChEBI" id="CHEBI:597326"/>
    </ligand>
</feature>
<sequence length="426" mass="46173">MTRDDALRLDAQDPLAPLREQFALPEGKIYLDGNSLGALPKATPERVRLAIEQEWGTDLIESWNKAGWIDAPRRLGDRLAPLIGARPGEVLVADSTSINLYKVLHAALSLQQGQRKKVVSERSNFPTDLYIADSVVRAHGGELVLVDSPDEIPALLDERCAVLMLTHVHYRTGRMHDMALLTRWAHQAGALTIWDLAHSAGAVPVDLLGSAADFAVGCGYKYLNGGPGAPAFVWVHPRHLGLSYQPLSGWLGHAQPFAFNPFYQPAAGIQQYQCGTPVVLGMAALECGLAVFEGAQALGGMAALRAKSLALTNLFMEELEARVPEARIVTPREAAQRGSQVSFSLSGELSGAAYAVVQALIGRGVVGDYRAGDPKRLDAEPHLLRFGFTPLYTRHVDAFDAVQHLVDVLATQAWKAPQFQTQNKVT</sequence>
<dbReference type="EC" id="3.7.1.3" evidence="4 5"/>
<comment type="catalytic activity">
    <reaction evidence="4 6">
        <text>L-kynurenine + H2O = anthranilate + L-alanine + H(+)</text>
        <dbReference type="Rhea" id="RHEA:16813"/>
        <dbReference type="ChEBI" id="CHEBI:15377"/>
        <dbReference type="ChEBI" id="CHEBI:15378"/>
        <dbReference type="ChEBI" id="CHEBI:16567"/>
        <dbReference type="ChEBI" id="CHEBI:57959"/>
        <dbReference type="ChEBI" id="CHEBI:57972"/>
        <dbReference type="EC" id="3.7.1.3"/>
    </reaction>
</comment>
<feature type="modified residue" description="N6-(pyridoxal phosphate)lysine" evidence="4">
    <location>
        <position position="221"/>
    </location>
</feature>
<comment type="similarity">
    <text evidence="4 6">Belongs to the kynureninase family.</text>
</comment>
<dbReference type="RefSeq" id="WP_138856281.1">
    <property type="nucleotide sequence ID" value="NZ_CP040709.1"/>
</dbReference>
<accession>A0A840SC70</accession>
<comment type="function">
    <text evidence="4 6">Catalyzes the cleavage of L-kynurenine (L-Kyn) and L-3-hydroxykynurenine (L-3OHKyn) into anthranilic acid (AA) and 3-hydroxyanthranilic acid (3-OHAA), respectively.</text>
</comment>
<dbReference type="EMBL" id="JACHHO010000006">
    <property type="protein sequence ID" value="MBB5206051.1"/>
    <property type="molecule type" value="Genomic_DNA"/>
</dbReference>
<dbReference type="PANTHER" id="PTHR14084:SF0">
    <property type="entry name" value="KYNURENINASE"/>
    <property type="match status" value="1"/>
</dbReference>
<evidence type="ECO:0000256" key="3">
    <source>
        <dbReference type="ARBA" id="ARBA00022898"/>
    </source>
</evidence>
<comment type="pathway">
    <text evidence="4 6">Amino-acid degradation; L-kynurenine degradation; L-alanine and anthranilate from L-kynurenine: step 1/1.</text>
</comment>
<dbReference type="UniPathway" id="UPA00334">
    <property type="reaction ID" value="UER00455"/>
</dbReference>
<dbReference type="Gene3D" id="3.40.640.10">
    <property type="entry name" value="Type I PLP-dependent aspartate aminotransferase-like (Major domain)"/>
    <property type="match status" value="1"/>
</dbReference>
<feature type="binding site" evidence="4">
    <location>
        <position position="220"/>
    </location>
    <ligand>
        <name>pyridoxal 5'-phosphate</name>
        <dbReference type="ChEBI" id="CHEBI:597326"/>
    </ligand>
</feature>
<comment type="caution">
    <text evidence="7">The sequence shown here is derived from an EMBL/GenBank/DDBJ whole genome shotgun (WGS) entry which is preliminary data.</text>
</comment>
<evidence type="ECO:0000256" key="2">
    <source>
        <dbReference type="ARBA" id="ARBA00022801"/>
    </source>
</evidence>
<comment type="subunit">
    <text evidence="4 6">Homodimer.</text>
</comment>
<dbReference type="PANTHER" id="PTHR14084">
    <property type="entry name" value="KYNURENINASE"/>
    <property type="match status" value="1"/>
</dbReference>
<dbReference type="Proteomes" id="UP000554837">
    <property type="component" value="Unassembled WGS sequence"/>
</dbReference>
<evidence type="ECO:0000256" key="1">
    <source>
        <dbReference type="ARBA" id="ARBA00022642"/>
    </source>
</evidence>
<dbReference type="Pfam" id="PF22580">
    <property type="entry name" value="KYNU_C"/>
    <property type="match status" value="1"/>
</dbReference>
<keyword evidence="1 4" id="KW-0662">Pyridine nucleotide biosynthesis</keyword>
<dbReference type="PIRSF" id="PIRSF038800">
    <property type="entry name" value="KYNU"/>
    <property type="match status" value="1"/>
</dbReference>
<feature type="binding site" evidence="4">
    <location>
        <position position="195"/>
    </location>
    <ligand>
        <name>pyridoxal 5'-phosphate</name>
        <dbReference type="ChEBI" id="CHEBI:597326"/>
    </ligand>
</feature>
<feature type="binding site" evidence="4">
    <location>
        <position position="166"/>
    </location>
    <ligand>
        <name>pyridoxal 5'-phosphate</name>
        <dbReference type="ChEBI" id="CHEBI:597326"/>
    </ligand>
</feature>
<dbReference type="GO" id="GO:0030429">
    <property type="term" value="F:kynureninase activity"/>
    <property type="evidence" value="ECO:0007669"/>
    <property type="project" value="UniProtKB-UniRule"/>
</dbReference>
<evidence type="ECO:0000256" key="5">
    <source>
        <dbReference type="NCBIfam" id="TIGR01814"/>
    </source>
</evidence>
<keyword evidence="3 4" id="KW-0663">Pyridoxal phosphate</keyword>
<feature type="binding site" evidence="4">
    <location>
        <begin position="125"/>
        <end position="128"/>
    </location>
    <ligand>
        <name>pyridoxal 5'-phosphate</name>
        <dbReference type="ChEBI" id="CHEBI:597326"/>
    </ligand>
</feature>